<protein>
    <submittedName>
        <fullName evidence="1">Uncharacterized protein</fullName>
    </submittedName>
</protein>
<name>A0A1T5E116_9BACT</name>
<dbReference type="OrthoDB" id="5421935at2"/>
<sequence length="148" mass="17254">MNKEYLQNSARKLKQAEPSAAVEYYNLSDRLSAEVSRLMLLRSDISDLIGNENLEMMKDNHANHARFISAQLQNFNPEVLVNTLLWVFRAYRSRGFKENYWAAQLNCWVTVLKKELTEKSFEEILPLYNWMIVNTPHLSSLTDPKNGN</sequence>
<evidence type="ECO:0000313" key="1">
    <source>
        <dbReference type="EMBL" id="SKB77687.1"/>
    </source>
</evidence>
<proteinExistence type="predicted"/>
<dbReference type="KEGG" id="asx:CDL62_08235"/>
<organism evidence="1 2">
    <name type="scientific">Alkalitalea saponilacus</name>
    <dbReference type="NCBI Taxonomy" id="889453"/>
    <lineage>
        <taxon>Bacteria</taxon>
        <taxon>Pseudomonadati</taxon>
        <taxon>Bacteroidota</taxon>
        <taxon>Bacteroidia</taxon>
        <taxon>Marinilabiliales</taxon>
        <taxon>Marinilabiliaceae</taxon>
        <taxon>Alkalitalea</taxon>
    </lineage>
</organism>
<accession>A0A1T5E116</accession>
<dbReference type="Proteomes" id="UP000191055">
    <property type="component" value="Unassembled WGS sequence"/>
</dbReference>
<dbReference type="AlphaFoldDB" id="A0A1T5E116"/>
<keyword evidence="2" id="KW-1185">Reference proteome</keyword>
<dbReference type="STRING" id="889453.SAMN03080601_01184"/>
<dbReference type="EMBL" id="FUYV01000005">
    <property type="protein sequence ID" value="SKB77687.1"/>
    <property type="molecule type" value="Genomic_DNA"/>
</dbReference>
<dbReference type="RefSeq" id="WP_079556952.1">
    <property type="nucleotide sequence ID" value="NZ_CP021904.1"/>
</dbReference>
<gene>
    <name evidence="1" type="ORF">SAMN03080601_01184</name>
</gene>
<evidence type="ECO:0000313" key="2">
    <source>
        <dbReference type="Proteomes" id="UP000191055"/>
    </source>
</evidence>
<reference evidence="1 2" key="1">
    <citation type="submission" date="2017-02" db="EMBL/GenBank/DDBJ databases">
        <authorList>
            <person name="Peterson S.W."/>
        </authorList>
    </citation>
    <scope>NUCLEOTIDE SEQUENCE [LARGE SCALE GENOMIC DNA]</scope>
    <source>
        <strain evidence="1 2">DSM 24412</strain>
    </source>
</reference>